<sequence>MDALTNFLFSEQALSLDADLDSMLANLPQQAEGVVNLNPIIPFQTSYEKEPGRMGLPYEPLKQDGAVPTAGSWGALGSEMDAAMPLFTSSMQTQPQNISTGYAQQAPFASSAVQQMPPLQEKSSSPRSSDGRDEPDYAKLQERIQKQKEKNARNQRQFRKRAKEKANRVEEQLQELTSKLAAMETEKHSLAARNKVLETALATAKGMPSRGNPTTSLALMLEASSGVAGEMSEPLVLHVRENQPLELSVPQVQRMTWQELVRLWKEYVNGLAMALVGLGSATDSPSPRLTLLVEDMSALMRSVALHNAPLLHQHSCRRMDSGAVAVRDQVPPPGFYKSILDQLGLTEVQREQILAHRHIKLVSLARLLQDRRELQLKLQAVNDAAANPQSESMPIIGMGAEYPQLMEVAERLNENVAQLHRSICLFMGQAWKKVLTPMQAGTFMVQAFPWAPDMLALANTVAEEANALPVKQIFDEVLRSPPTELPGLGL</sequence>
<feature type="region of interest" description="Disordered" evidence="1">
    <location>
        <begin position="114"/>
        <end position="167"/>
    </location>
</feature>
<dbReference type="Proteomes" id="UP001497392">
    <property type="component" value="Unassembled WGS sequence"/>
</dbReference>
<accession>A0ABP1FSF5</accession>
<evidence type="ECO:0000313" key="2">
    <source>
        <dbReference type="EMBL" id="CAL5221098.1"/>
    </source>
</evidence>
<keyword evidence="3" id="KW-1185">Reference proteome</keyword>
<organism evidence="2 3">
    <name type="scientific">Coccomyxa viridis</name>
    <dbReference type="NCBI Taxonomy" id="1274662"/>
    <lineage>
        <taxon>Eukaryota</taxon>
        <taxon>Viridiplantae</taxon>
        <taxon>Chlorophyta</taxon>
        <taxon>core chlorophytes</taxon>
        <taxon>Trebouxiophyceae</taxon>
        <taxon>Trebouxiophyceae incertae sedis</taxon>
        <taxon>Coccomyxaceae</taxon>
        <taxon>Coccomyxa</taxon>
    </lineage>
</organism>
<name>A0ABP1FSF5_9CHLO</name>
<gene>
    <name evidence="2" type="primary">g3230</name>
    <name evidence="2" type="ORF">VP750_LOCUS2757</name>
</gene>
<proteinExistence type="predicted"/>
<feature type="compositionally biased region" description="Basic and acidic residues" evidence="1">
    <location>
        <begin position="129"/>
        <end position="152"/>
    </location>
</feature>
<evidence type="ECO:0000313" key="3">
    <source>
        <dbReference type="Proteomes" id="UP001497392"/>
    </source>
</evidence>
<reference evidence="2 3" key="1">
    <citation type="submission" date="2024-06" db="EMBL/GenBank/DDBJ databases">
        <authorList>
            <person name="Kraege A."/>
            <person name="Thomma B."/>
        </authorList>
    </citation>
    <scope>NUCLEOTIDE SEQUENCE [LARGE SCALE GENOMIC DNA]</scope>
</reference>
<dbReference type="CDD" id="cd14688">
    <property type="entry name" value="bZIP_YAP"/>
    <property type="match status" value="1"/>
</dbReference>
<dbReference type="EMBL" id="CAXHTA020000005">
    <property type="protein sequence ID" value="CAL5221098.1"/>
    <property type="molecule type" value="Genomic_DNA"/>
</dbReference>
<evidence type="ECO:0000256" key="1">
    <source>
        <dbReference type="SAM" id="MobiDB-lite"/>
    </source>
</evidence>
<comment type="caution">
    <text evidence="2">The sequence shown here is derived from an EMBL/GenBank/DDBJ whole genome shotgun (WGS) entry which is preliminary data.</text>
</comment>
<protein>
    <submittedName>
        <fullName evidence="2">G3230 protein</fullName>
    </submittedName>
</protein>